<dbReference type="SUPFAM" id="SSF51735">
    <property type="entry name" value="NAD(P)-binding Rossmann-fold domains"/>
    <property type="match status" value="1"/>
</dbReference>
<dbReference type="AlphaFoldDB" id="A0A178MW92"/>
<comment type="caution">
    <text evidence="3">The sequence shown here is derived from an EMBL/GenBank/DDBJ whole genome shotgun (WGS) entry which is preliminary data.</text>
</comment>
<dbReference type="EMBL" id="LWQU01000104">
    <property type="protein sequence ID" value="OAN55016.1"/>
    <property type="molecule type" value="Genomic_DNA"/>
</dbReference>
<organism evidence="3 4">
    <name type="scientific">Magnetospirillum moscoviense</name>
    <dbReference type="NCBI Taxonomy" id="1437059"/>
    <lineage>
        <taxon>Bacteria</taxon>
        <taxon>Pseudomonadati</taxon>
        <taxon>Pseudomonadota</taxon>
        <taxon>Alphaproteobacteria</taxon>
        <taxon>Rhodospirillales</taxon>
        <taxon>Rhodospirillaceae</taxon>
        <taxon>Magnetospirillum</taxon>
    </lineage>
</organism>
<evidence type="ECO:0000259" key="2">
    <source>
        <dbReference type="Pfam" id="PF22725"/>
    </source>
</evidence>
<dbReference type="PANTHER" id="PTHR43249:SF1">
    <property type="entry name" value="D-GLUCOSIDE 3-DEHYDROGENASE"/>
    <property type="match status" value="1"/>
</dbReference>
<dbReference type="Gene3D" id="3.30.360.10">
    <property type="entry name" value="Dihydrodipicolinate Reductase, domain 2"/>
    <property type="match status" value="1"/>
</dbReference>
<dbReference type="STRING" id="1437059.A6A05_00205"/>
<evidence type="ECO:0000313" key="3">
    <source>
        <dbReference type="EMBL" id="OAN55016.1"/>
    </source>
</evidence>
<dbReference type="RefSeq" id="WP_068498047.1">
    <property type="nucleotide sequence ID" value="NZ_LWQU01000104.1"/>
</dbReference>
<dbReference type="SUPFAM" id="SSF55347">
    <property type="entry name" value="Glyceraldehyde-3-phosphate dehydrogenase-like, C-terminal domain"/>
    <property type="match status" value="1"/>
</dbReference>
<dbReference type="InterPro" id="IPR055170">
    <property type="entry name" value="GFO_IDH_MocA-like_dom"/>
</dbReference>
<accession>A0A178MW92</accession>
<evidence type="ECO:0000313" key="4">
    <source>
        <dbReference type="Proteomes" id="UP000078543"/>
    </source>
</evidence>
<proteinExistence type="predicted"/>
<name>A0A178MW92_9PROT</name>
<gene>
    <name evidence="3" type="ORF">A6A05_00205</name>
</gene>
<dbReference type="InterPro" id="IPR052515">
    <property type="entry name" value="Gfo/Idh/MocA_Oxidoreductase"/>
</dbReference>
<feature type="domain" description="Gfo/Idh/MocA-like oxidoreductase N-terminal" evidence="1">
    <location>
        <begin position="7"/>
        <end position="123"/>
    </location>
</feature>
<dbReference type="PANTHER" id="PTHR43249">
    <property type="entry name" value="UDP-N-ACETYL-2-AMINO-2-DEOXY-D-GLUCURONATE OXIDASE"/>
    <property type="match status" value="1"/>
</dbReference>
<feature type="domain" description="GFO/IDH/MocA-like oxidoreductase" evidence="2">
    <location>
        <begin position="134"/>
        <end position="256"/>
    </location>
</feature>
<keyword evidence="4" id="KW-1185">Reference proteome</keyword>
<dbReference type="Gene3D" id="3.40.50.720">
    <property type="entry name" value="NAD(P)-binding Rossmann-like Domain"/>
    <property type="match status" value="1"/>
</dbReference>
<dbReference type="OrthoDB" id="9781031at2"/>
<reference evidence="3 4" key="1">
    <citation type="submission" date="2016-04" db="EMBL/GenBank/DDBJ databases">
        <title>Draft genome sequence of freshwater magnetotactic bacteria Magnetospirillum marisnigri SP-1 and Magnetospirillum moscoviense BB-1.</title>
        <authorList>
            <person name="Koziaeva V."/>
            <person name="Dziuba M.V."/>
            <person name="Ivanov T.M."/>
            <person name="Kuznetsov B."/>
            <person name="Grouzdev D.S."/>
        </authorList>
    </citation>
    <scope>NUCLEOTIDE SEQUENCE [LARGE SCALE GENOMIC DNA]</scope>
    <source>
        <strain evidence="3 4">BB-1</strain>
    </source>
</reference>
<protein>
    <submittedName>
        <fullName evidence="3">Dehydrogenase</fullName>
    </submittedName>
</protein>
<sequence>MSANTLAVAVIGCGRIAGHHCRSIAATSGVHLSAVCDLVADKARAYGEEFNVPYYIDYRAMLRAHPEISVVAVITPSGMHAEHATEVMERWGKHVIVEKPTFMTPSQLNAAYDLADRVGVRIFPVFQNRYNLAVQRVKQAIVSGELGAIRIMSVRTRWCRPQRYYDLAPWRGTFAQDGGCLTNQGIHHVDLLRYLGGEVDKVNATMRTLGAEIEVEDAVVATLTYPTGAVGNLEVTTAARPDDFEASLSIVGEKGLAQIGGIAVNELQIFTPDPAACTQASEDFSRCVYGFGHEAMYRDIAADFQSGRPYPVTRDDCLSTIKLLNAFYRSDEAGGWVAVDADGESTRLGRPDEALADLYRTPA</sequence>
<evidence type="ECO:0000259" key="1">
    <source>
        <dbReference type="Pfam" id="PF01408"/>
    </source>
</evidence>
<dbReference type="InterPro" id="IPR036291">
    <property type="entry name" value="NAD(P)-bd_dom_sf"/>
</dbReference>
<dbReference type="Proteomes" id="UP000078543">
    <property type="component" value="Unassembled WGS sequence"/>
</dbReference>
<dbReference type="Pfam" id="PF01408">
    <property type="entry name" value="GFO_IDH_MocA"/>
    <property type="match status" value="1"/>
</dbReference>
<dbReference type="Pfam" id="PF22725">
    <property type="entry name" value="GFO_IDH_MocA_C3"/>
    <property type="match status" value="1"/>
</dbReference>
<dbReference type="InterPro" id="IPR000683">
    <property type="entry name" value="Gfo/Idh/MocA-like_OxRdtase_N"/>
</dbReference>
<dbReference type="GO" id="GO:0000166">
    <property type="term" value="F:nucleotide binding"/>
    <property type="evidence" value="ECO:0007669"/>
    <property type="project" value="InterPro"/>
</dbReference>